<feature type="region of interest" description="Disordered" evidence="1">
    <location>
        <begin position="404"/>
        <end position="500"/>
    </location>
</feature>
<dbReference type="EMBL" id="JAAABM010000020">
    <property type="protein sequence ID" value="KAF7671761.1"/>
    <property type="molecule type" value="Genomic_DNA"/>
</dbReference>
<keyword evidence="3" id="KW-1185">Reference proteome</keyword>
<dbReference type="Proteomes" id="UP000596902">
    <property type="component" value="Unassembled WGS sequence"/>
</dbReference>
<dbReference type="GeneID" id="62208508"/>
<evidence type="ECO:0000256" key="1">
    <source>
        <dbReference type="SAM" id="MobiDB-lite"/>
    </source>
</evidence>
<evidence type="ECO:0000313" key="3">
    <source>
        <dbReference type="Proteomes" id="UP000596902"/>
    </source>
</evidence>
<name>A0A8H7EBG1_9PLEO</name>
<organism evidence="2 3">
    <name type="scientific">Alternaria burnsii</name>
    <dbReference type="NCBI Taxonomy" id="1187904"/>
    <lineage>
        <taxon>Eukaryota</taxon>
        <taxon>Fungi</taxon>
        <taxon>Dikarya</taxon>
        <taxon>Ascomycota</taxon>
        <taxon>Pezizomycotina</taxon>
        <taxon>Dothideomycetes</taxon>
        <taxon>Pleosporomycetidae</taxon>
        <taxon>Pleosporales</taxon>
        <taxon>Pleosporineae</taxon>
        <taxon>Pleosporaceae</taxon>
        <taxon>Alternaria</taxon>
        <taxon>Alternaria sect. Alternaria</taxon>
    </lineage>
</organism>
<dbReference type="Pfam" id="PF11578">
    <property type="entry name" value="DUF3237"/>
    <property type="match status" value="1"/>
</dbReference>
<evidence type="ECO:0000313" key="2">
    <source>
        <dbReference type="EMBL" id="KAF7671761.1"/>
    </source>
</evidence>
<proteinExistence type="predicted"/>
<dbReference type="AlphaFoldDB" id="A0A8H7EBG1"/>
<protein>
    <submittedName>
        <fullName evidence="2">Uncharacterized protein</fullName>
    </submittedName>
</protein>
<accession>A0A8H7EBG1</accession>
<sequence>MSGFPSLQPAFTVRVDIDAPMQVGGQHGAQLVIVPMVSGTVKSEEGFEPKLDGELHGVGYDYIHNDADGGNMRLDVRSQVKNHDGTVLAMYYKGTVKLTQGVGKVLSGAPDAKTTDYGDSFVNFSFETGNEKYKELQNGTYVAAGHFVTGEGKPGVVVEYKVSKVVYNASQGKMVTVGTSRSSYLLTVSNACIDAHSGLTSRMPVLPQPLMGLANRYTTAMFDKHYEDENYLGFETLVDPNTYNIQVKAYMDKNRCRLQDHMFLVGTYHTHFGRQKVWARPTGLEVEYYHGLPEALELARVDDLFENRIYYVPPFSYMSTSQNTRMKKERVYGTKVVETVVNVVFLKQGWLVHFEVDSDTDALEAFKYACINYEPRKTEAANMAKVKKEKEDLNEEYQARAWGRQNNDWDRGSSFSHANGQDRDSPGGLPSPRVKTEPMDEDSSLFQPPLIPNRDPQTQAGFPPRKGGTPASGLSHSPIRRPPAPIIPRRRQPPTYTQTQAYEADLRTQLQQANRAREQDRAQLRQAEERIRELEDILIAMGGY</sequence>
<reference evidence="2" key="2">
    <citation type="submission" date="2020-08" db="EMBL/GenBank/DDBJ databases">
        <title>Draft Genome Sequence of Cumin Blight Pathogen Alternaria burnsii.</title>
        <authorList>
            <person name="Feng Z."/>
        </authorList>
    </citation>
    <scope>NUCLEOTIDE SEQUENCE</scope>
    <source>
        <strain evidence="2">CBS107.38</strain>
    </source>
</reference>
<gene>
    <name evidence="2" type="ORF">GT037_010283</name>
</gene>
<dbReference type="RefSeq" id="XP_038782126.1">
    <property type="nucleotide sequence ID" value="XM_038935330.1"/>
</dbReference>
<comment type="caution">
    <text evidence="2">The sequence shown here is derived from an EMBL/GenBank/DDBJ whole genome shotgun (WGS) entry which is preliminary data.</text>
</comment>
<reference evidence="2" key="1">
    <citation type="submission" date="2020-01" db="EMBL/GenBank/DDBJ databases">
        <authorList>
            <person name="Feng Z.H.Z."/>
        </authorList>
    </citation>
    <scope>NUCLEOTIDE SEQUENCE</scope>
    <source>
        <strain evidence="2">CBS107.38</strain>
    </source>
</reference>
<dbReference type="Gene3D" id="2.40.160.20">
    <property type="match status" value="1"/>
</dbReference>